<keyword evidence="2" id="KW-0547">Nucleotide-binding</keyword>
<dbReference type="InterPro" id="IPR043129">
    <property type="entry name" value="ATPase_NBD"/>
</dbReference>
<dbReference type="AlphaFoldDB" id="A0A914QTM3"/>
<dbReference type="GO" id="GO:0140662">
    <property type="term" value="F:ATP-dependent protein folding chaperone"/>
    <property type="evidence" value="ECO:0007669"/>
    <property type="project" value="InterPro"/>
</dbReference>
<keyword evidence="3" id="KW-0067">ATP-binding</keyword>
<keyword evidence="4" id="KW-1185">Reference proteome</keyword>
<evidence type="ECO:0000313" key="4">
    <source>
        <dbReference type="Proteomes" id="UP000887578"/>
    </source>
</evidence>
<dbReference type="PROSITE" id="PS00297">
    <property type="entry name" value="HSP70_1"/>
    <property type="match status" value="1"/>
</dbReference>
<dbReference type="PANTHER" id="PTHR19375">
    <property type="entry name" value="HEAT SHOCK PROTEIN 70KDA"/>
    <property type="match status" value="1"/>
</dbReference>
<organism evidence="4 5">
    <name type="scientific">Panagrolaimus davidi</name>
    <dbReference type="NCBI Taxonomy" id="227884"/>
    <lineage>
        <taxon>Eukaryota</taxon>
        <taxon>Metazoa</taxon>
        <taxon>Ecdysozoa</taxon>
        <taxon>Nematoda</taxon>
        <taxon>Chromadorea</taxon>
        <taxon>Rhabditida</taxon>
        <taxon>Tylenchina</taxon>
        <taxon>Panagrolaimomorpha</taxon>
        <taxon>Panagrolaimoidea</taxon>
        <taxon>Panagrolaimidae</taxon>
        <taxon>Panagrolaimus</taxon>
    </lineage>
</organism>
<evidence type="ECO:0000313" key="5">
    <source>
        <dbReference type="WBParaSite" id="PDA_v2.g7447.t1"/>
    </source>
</evidence>
<evidence type="ECO:0000256" key="3">
    <source>
        <dbReference type="ARBA" id="ARBA00022840"/>
    </source>
</evidence>
<dbReference type="Gene3D" id="3.90.640.10">
    <property type="entry name" value="Actin, Chain A, domain 4"/>
    <property type="match status" value="1"/>
</dbReference>
<dbReference type="GO" id="GO:0006950">
    <property type="term" value="P:response to stress"/>
    <property type="evidence" value="ECO:0007669"/>
    <property type="project" value="UniProtKB-ARBA"/>
</dbReference>
<dbReference type="InterPro" id="IPR013126">
    <property type="entry name" value="Hsp_70_fam"/>
</dbReference>
<dbReference type="GO" id="GO:0005524">
    <property type="term" value="F:ATP binding"/>
    <property type="evidence" value="ECO:0007669"/>
    <property type="project" value="UniProtKB-KW"/>
</dbReference>
<dbReference type="InterPro" id="IPR018181">
    <property type="entry name" value="Heat_shock_70_CS"/>
</dbReference>
<dbReference type="Pfam" id="PF00012">
    <property type="entry name" value="HSP70"/>
    <property type="match status" value="1"/>
</dbReference>
<sequence length="301" mass="34034">MQFNSKIKTTYKIPPKLAEYNKDLNAIGIDLGTSECCAFVIRRNGPEGVVLDSVTNQRNMPSYVAMNELNLPCGQNVVNRMVTKPEYSTFDAKFLMGMELEEIVIDPLWPFGVISYCEEIYITFGNKRFPPWIRNSVDISSCLLRHIKTKAEEFQGIRLEEAVITVPSSFTEKQKDATIDAATNNLKWRLVKLLPEPIAALFAYSYETEIPNESTVFLFDCGGGTTDICIAKIIGNKIDILSEKGDPLFGGKNFDRVLISYFNSVLNHKYGLNVLETNKKYRLMVKCQEIKHTLSVQTDAK</sequence>
<dbReference type="Gene3D" id="3.30.30.30">
    <property type="match status" value="1"/>
</dbReference>
<name>A0A914QTM3_9BILA</name>
<dbReference type="Gene3D" id="3.30.420.40">
    <property type="match status" value="2"/>
</dbReference>
<accession>A0A914QTM3</accession>
<evidence type="ECO:0000256" key="2">
    <source>
        <dbReference type="ARBA" id="ARBA00022741"/>
    </source>
</evidence>
<dbReference type="Proteomes" id="UP000887578">
    <property type="component" value="Unplaced"/>
</dbReference>
<evidence type="ECO:0000256" key="1">
    <source>
        <dbReference type="ARBA" id="ARBA00007381"/>
    </source>
</evidence>
<comment type="similarity">
    <text evidence="1">Belongs to the heat shock protein 70 family.</text>
</comment>
<dbReference type="WBParaSite" id="PDA_v2.g7447.t1">
    <property type="protein sequence ID" value="PDA_v2.g7447.t1"/>
    <property type="gene ID" value="PDA_v2.g7447"/>
</dbReference>
<dbReference type="SUPFAM" id="SSF53067">
    <property type="entry name" value="Actin-like ATPase domain"/>
    <property type="match status" value="2"/>
</dbReference>
<reference evidence="5" key="1">
    <citation type="submission" date="2022-11" db="UniProtKB">
        <authorList>
            <consortium name="WormBaseParasite"/>
        </authorList>
    </citation>
    <scope>IDENTIFICATION</scope>
</reference>
<proteinExistence type="inferred from homology"/>
<dbReference type="PRINTS" id="PR00301">
    <property type="entry name" value="HEATSHOCK70"/>
</dbReference>
<protein>
    <submittedName>
        <fullName evidence="5">Uncharacterized protein</fullName>
    </submittedName>
</protein>